<keyword evidence="6" id="KW-0479">Metal-binding</keyword>
<dbReference type="InterPro" id="IPR001250">
    <property type="entry name" value="Man6P_Isoase-1"/>
</dbReference>
<dbReference type="PANTHER" id="PTHR10309">
    <property type="entry name" value="MANNOSE-6-PHOSPHATE ISOMERASE"/>
    <property type="match status" value="1"/>
</dbReference>
<dbReference type="CDD" id="cd07011">
    <property type="entry name" value="cupin_PMI_type_I_N"/>
    <property type="match status" value="1"/>
</dbReference>
<evidence type="ECO:0000256" key="3">
    <source>
        <dbReference type="ARBA" id="ARBA00004666"/>
    </source>
</evidence>
<dbReference type="EMBL" id="BSXT01002055">
    <property type="protein sequence ID" value="GMF46926.1"/>
    <property type="molecule type" value="Genomic_DNA"/>
</dbReference>
<dbReference type="GO" id="GO:0004476">
    <property type="term" value="F:mannose-6-phosphate isomerase activity"/>
    <property type="evidence" value="ECO:0007669"/>
    <property type="project" value="UniProtKB-EC"/>
</dbReference>
<evidence type="ECO:0000313" key="11">
    <source>
        <dbReference type="EMBL" id="GMF46926.1"/>
    </source>
</evidence>
<evidence type="ECO:0000259" key="9">
    <source>
        <dbReference type="Pfam" id="PF20511"/>
    </source>
</evidence>
<comment type="catalytic activity">
    <reaction evidence="1">
        <text>D-mannose 6-phosphate = D-fructose 6-phosphate</text>
        <dbReference type="Rhea" id="RHEA:12356"/>
        <dbReference type="ChEBI" id="CHEBI:58735"/>
        <dbReference type="ChEBI" id="CHEBI:61527"/>
        <dbReference type="EC" id="5.3.1.8"/>
    </reaction>
</comment>
<comment type="similarity">
    <text evidence="4">Belongs to the mannose-6-phosphate isomerase type 1 family.</text>
</comment>
<accession>A0A9W6XTZ8</accession>
<evidence type="ECO:0000256" key="7">
    <source>
        <dbReference type="ARBA" id="ARBA00022833"/>
    </source>
</evidence>
<gene>
    <name evidence="11" type="ORF">Pfra01_001748500</name>
</gene>
<dbReference type="GO" id="GO:0009298">
    <property type="term" value="P:GDP-mannose biosynthetic process"/>
    <property type="evidence" value="ECO:0007669"/>
    <property type="project" value="InterPro"/>
</dbReference>
<reference evidence="11" key="1">
    <citation type="submission" date="2023-04" db="EMBL/GenBank/DDBJ databases">
        <title>Phytophthora fragariaefolia NBRC 109709.</title>
        <authorList>
            <person name="Ichikawa N."/>
            <person name="Sato H."/>
            <person name="Tonouchi N."/>
        </authorList>
    </citation>
    <scope>NUCLEOTIDE SEQUENCE</scope>
    <source>
        <strain evidence="11">NBRC 109709</strain>
    </source>
</reference>
<protein>
    <recommendedName>
        <fullName evidence="5">mannose-6-phosphate isomerase</fullName>
        <ecNumber evidence="5">5.3.1.8</ecNumber>
    </recommendedName>
</protein>
<feature type="domain" description="Phosphomannose isomerase type I helical insertion" evidence="10">
    <location>
        <begin position="90"/>
        <end position="154"/>
    </location>
</feature>
<evidence type="ECO:0000256" key="6">
    <source>
        <dbReference type="ARBA" id="ARBA00022723"/>
    </source>
</evidence>
<organism evidence="11 12">
    <name type="scientific">Phytophthora fragariaefolia</name>
    <dbReference type="NCBI Taxonomy" id="1490495"/>
    <lineage>
        <taxon>Eukaryota</taxon>
        <taxon>Sar</taxon>
        <taxon>Stramenopiles</taxon>
        <taxon>Oomycota</taxon>
        <taxon>Peronosporomycetes</taxon>
        <taxon>Peronosporales</taxon>
        <taxon>Peronosporaceae</taxon>
        <taxon>Phytophthora</taxon>
    </lineage>
</organism>
<dbReference type="InterPro" id="IPR046457">
    <property type="entry name" value="PMI_typeI_cat"/>
</dbReference>
<dbReference type="GO" id="GO:0008270">
    <property type="term" value="F:zinc ion binding"/>
    <property type="evidence" value="ECO:0007669"/>
    <property type="project" value="InterPro"/>
</dbReference>
<dbReference type="InterPro" id="IPR011051">
    <property type="entry name" value="RmlC_Cupin_sf"/>
</dbReference>
<name>A0A9W6XTZ8_9STRA</name>
<dbReference type="Gene3D" id="2.60.120.10">
    <property type="entry name" value="Jelly Rolls"/>
    <property type="match status" value="3"/>
</dbReference>
<dbReference type="GO" id="GO:0005975">
    <property type="term" value="P:carbohydrate metabolic process"/>
    <property type="evidence" value="ECO:0007669"/>
    <property type="project" value="InterPro"/>
</dbReference>
<dbReference type="GO" id="GO:0005829">
    <property type="term" value="C:cytosol"/>
    <property type="evidence" value="ECO:0007669"/>
    <property type="project" value="TreeGrafter"/>
</dbReference>
<evidence type="ECO:0000313" key="12">
    <source>
        <dbReference type="Proteomes" id="UP001165121"/>
    </source>
</evidence>
<feature type="domain" description="Phosphomannose isomerase type I catalytic" evidence="9">
    <location>
        <begin position="1"/>
        <end position="71"/>
    </location>
</feature>
<dbReference type="InterPro" id="IPR046458">
    <property type="entry name" value="PMI_typeI_hel"/>
</dbReference>
<comment type="pathway">
    <text evidence="3">Nucleotide-sugar biosynthesis; GDP-alpha-D-mannose biosynthesis; alpha-D-mannose 1-phosphate from D-fructose 6-phosphate: step 1/2.</text>
</comment>
<dbReference type="EC" id="5.3.1.8" evidence="5"/>
<proteinExistence type="inferred from homology"/>
<evidence type="ECO:0000256" key="1">
    <source>
        <dbReference type="ARBA" id="ARBA00000757"/>
    </source>
</evidence>
<evidence type="ECO:0000256" key="5">
    <source>
        <dbReference type="ARBA" id="ARBA00011956"/>
    </source>
</evidence>
<comment type="caution">
    <text evidence="11">The sequence shown here is derived from an EMBL/GenBank/DDBJ whole genome shotgun (WGS) entry which is preliminary data.</text>
</comment>
<dbReference type="OrthoDB" id="6605218at2759"/>
<evidence type="ECO:0000256" key="2">
    <source>
        <dbReference type="ARBA" id="ARBA00001947"/>
    </source>
</evidence>
<sequence>MGTHPNGPSHVVREDEDGESPLLSDWIRTLRGEGPGDLPYLFKVLSVRKALSIQAHPDIKLARELHAKFPQIDLIRNCVDTAVAQRLLTQKNEAALREFFRCFVYAEPENIAAQLRTLRARLEGASSLSALEKLVIRLDNEYPGDIGCFCPYLLNYITLEPGEAMFLGANEPHAYLLGDCVECMACSDNVVRAGLTPKFIDKETLHSMLTYHTGKPSVYKGDVQGDGVARLYSSPVPEFEVEAIELKPRQRYALPAREGDSIVLVISGSGSTVEPSGTADGRRMSKGQVYFLPKGEILEIQGGEDGIAAFRASPNENLASRNA</sequence>
<evidence type="ECO:0000256" key="4">
    <source>
        <dbReference type="ARBA" id="ARBA00010772"/>
    </source>
</evidence>
<keyword evidence="12" id="KW-1185">Reference proteome</keyword>
<evidence type="ECO:0000256" key="8">
    <source>
        <dbReference type="ARBA" id="ARBA00023235"/>
    </source>
</evidence>
<evidence type="ECO:0000259" key="10">
    <source>
        <dbReference type="Pfam" id="PF20512"/>
    </source>
</evidence>
<comment type="cofactor">
    <cofactor evidence="2">
        <name>Zn(2+)</name>
        <dbReference type="ChEBI" id="CHEBI:29105"/>
    </cofactor>
</comment>
<dbReference type="Gene3D" id="1.10.441.10">
    <property type="entry name" value="Phosphomannose Isomerase, domain 2"/>
    <property type="match status" value="1"/>
</dbReference>
<dbReference type="AlphaFoldDB" id="A0A9W6XTZ8"/>
<keyword evidence="8" id="KW-0413">Isomerase</keyword>
<dbReference type="NCBIfam" id="TIGR00218">
    <property type="entry name" value="manA"/>
    <property type="match status" value="1"/>
</dbReference>
<dbReference type="Pfam" id="PF20512">
    <property type="entry name" value="PMI_typeI_hel"/>
    <property type="match status" value="1"/>
</dbReference>
<dbReference type="PROSITE" id="PS00966">
    <property type="entry name" value="PMI_I_2"/>
    <property type="match status" value="1"/>
</dbReference>
<dbReference type="SUPFAM" id="SSF51182">
    <property type="entry name" value="RmlC-like cupins"/>
    <property type="match status" value="1"/>
</dbReference>
<keyword evidence="7" id="KW-0862">Zinc</keyword>
<dbReference type="InterPro" id="IPR014710">
    <property type="entry name" value="RmlC-like_jellyroll"/>
</dbReference>
<dbReference type="Proteomes" id="UP001165121">
    <property type="component" value="Unassembled WGS sequence"/>
</dbReference>
<dbReference type="InterPro" id="IPR018050">
    <property type="entry name" value="Pmannose_isomerase-type1_CS"/>
</dbReference>
<dbReference type="InterPro" id="IPR016305">
    <property type="entry name" value="Mannose-6-P_Isomerase"/>
</dbReference>
<dbReference type="Pfam" id="PF20511">
    <property type="entry name" value="PMI_typeI_cat"/>
    <property type="match status" value="1"/>
</dbReference>
<dbReference type="PANTHER" id="PTHR10309:SF0">
    <property type="entry name" value="MANNOSE-6-PHOSPHATE ISOMERASE"/>
    <property type="match status" value="1"/>
</dbReference>